<dbReference type="EMBL" id="QMIG01000001">
    <property type="protein sequence ID" value="RAW18539.1"/>
    <property type="molecule type" value="Genomic_DNA"/>
</dbReference>
<evidence type="ECO:0000313" key="1">
    <source>
        <dbReference type="EMBL" id="RAW18539.1"/>
    </source>
</evidence>
<dbReference type="RefSeq" id="WP_123788388.1">
    <property type="nucleotide sequence ID" value="NZ_QMIG01000001.1"/>
</dbReference>
<protein>
    <submittedName>
        <fullName evidence="1">Uncharacterized protein</fullName>
    </submittedName>
</protein>
<dbReference type="AlphaFoldDB" id="A0A329R3E5"/>
<dbReference type="Proteomes" id="UP000250462">
    <property type="component" value="Unassembled WGS sequence"/>
</dbReference>
<proteinExistence type="predicted"/>
<comment type="caution">
    <text evidence="1">The sequence shown here is derived from an EMBL/GenBank/DDBJ whole genome shotgun (WGS) entry which is preliminary data.</text>
</comment>
<accession>A0A329R3E5</accession>
<keyword evidence="2" id="KW-1185">Reference proteome</keyword>
<evidence type="ECO:0000313" key="2">
    <source>
        <dbReference type="Proteomes" id="UP000250462"/>
    </source>
</evidence>
<organism evidence="1 2">
    <name type="scientific">Phytoactinopolyspora halophila</name>
    <dbReference type="NCBI Taxonomy" id="1981511"/>
    <lineage>
        <taxon>Bacteria</taxon>
        <taxon>Bacillati</taxon>
        <taxon>Actinomycetota</taxon>
        <taxon>Actinomycetes</taxon>
        <taxon>Jiangellales</taxon>
        <taxon>Jiangellaceae</taxon>
        <taxon>Phytoactinopolyspora</taxon>
    </lineage>
</organism>
<gene>
    <name evidence="1" type="ORF">DPM12_00105</name>
</gene>
<name>A0A329R3E5_9ACTN</name>
<reference evidence="1 2" key="1">
    <citation type="submission" date="2018-06" db="EMBL/GenBank/DDBJ databases">
        <title>Phytoactinopolyspora halophila sp. nov., a novel halophilic actinomycete isolated from a saline soil in China.</title>
        <authorList>
            <person name="Tang S.-K."/>
        </authorList>
    </citation>
    <scope>NUCLEOTIDE SEQUENCE [LARGE SCALE GENOMIC DNA]</scope>
    <source>
        <strain evidence="1 2">YIM 96934</strain>
    </source>
</reference>
<dbReference type="OrthoDB" id="3492053at2"/>
<sequence length="389" mass="43288">MVAFAEATLDGRQDDIGSFGAEGAASVYGALSMNFRAAAEYMHRNSDEIWERAQYPSGIPGMNEAFSSFIKAGTVNAQSIYNKLRLYDEAQENYAEQNAAHLINRVGELDEPGFFSDPLRMTFADIAENYWDDLVYSYNSPGGVSENPHRGGIEVDPDYWHSFVTEGMRNPDAAGQLHGVLVNWYQEGIKNQAGAQNGNEHYWDNIMANNLAGMFSSSWDTVLDEIEEDKRRREEFIEELSDRGVDFATDPTEAAGDVVKEIIKAAIASAITATVGGDSPPDLDFDFAGAHLNWVRVAVAEYNAGSIDDYHDGTVERSADPEYYGNRYGASFTDENGNVIAPLVYNEEERKIVPNEDFPDDPRALEAFNAWVQSKPVQVYMGEEQHSRF</sequence>